<dbReference type="InterPro" id="IPR005616">
    <property type="entry name" value="CcmH/CycL/Ccl2/NrfF_N"/>
</dbReference>
<reference evidence="9 10" key="1">
    <citation type="submission" date="2024-07" db="EMBL/GenBank/DDBJ databases">
        <title>Uliginosibacterium paludis KCTC:42655.</title>
        <authorList>
            <person name="Kim M.K."/>
        </authorList>
    </citation>
    <scope>NUCLEOTIDE SEQUENCE [LARGE SCALE GENOMIC DNA]</scope>
    <source>
        <strain evidence="9 10">KCTC 42655</strain>
    </source>
</reference>
<dbReference type="PANTHER" id="PTHR47870">
    <property type="entry name" value="CYTOCHROME C-TYPE BIOGENESIS PROTEIN CCMH"/>
    <property type="match status" value="1"/>
</dbReference>
<accession>A0ABV2CPC7</accession>
<proteinExistence type="inferred from homology"/>
<evidence type="ECO:0000256" key="3">
    <source>
        <dbReference type="ARBA" id="ARBA00022723"/>
    </source>
</evidence>
<keyword evidence="4 7" id="KW-0732">Signal</keyword>
<evidence type="ECO:0000256" key="5">
    <source>
        <dbReference type="ARBA" id="ARBA00022748"/>
    </source>
</evidence>
<keyword evidence="7" id="KW-0812">Transmembrane</keyword>
<keyword evidence="7" id="KW-1133">Transmembrane helix</keyword>
<keyword evidence="6 7" id="KW-0408">Iron</keyword>
<protein>
    <recommendedName>
        <fullName evidence="7">Cytochrome c-type biogenesis protein</fullName>
    </recommendedName>
</protein>
<dbReference type="InterPro" id="IPR051263">
    <property type="entry name" value="C-type_cytochrome_biogenesis"/>
</dbReference>
<name>A0ABV2CPC7_9RHOO</name>
<evidence type="ECO:0000256" key="2">
    <source>
        <dbReference type="ARBA" id="ARBA00022617"/>
    </source>
</evidence>
<organism evidence="9 10">
    <name type="scientific">Uliginosibacterium paludis</name>
    <dbReference type="NCBI Taxonomy" id="1615952"/>
    <lineage>
        <taxon>Bacteria</taxon>
        <taxon>Pseudomonadati</taxon>
        <taxon>Pseudomonadota</taxon>
        <taxon>Betaproteobacteria</taxon>
        <taxon>Rhodocyclales</taxon>
        <taxon>Zoogloeaceae</taxon>
        <taxon>Uliginosibacterium</taxon>
    </lineage>
</organism>
<evidence type="ECO:0000256" key="7">
    <source>
        <dbReference type="RuleBase" id="RU364112"/>
    </source>
</evidence>
<evidence type="ECO:0000256" key="1">
    <source>
        <dbReference type="ARBA" id="ARBA00010342"/>
    </source>
</evidence>
<feature type="domain" description="CcmH/CycL/Ccl2/NrfF N-terminal" evidence="8">
    <location>
        <begin position="14"/>
        <end position="132"/>
    </location>
</feature>
<gene>
    <name evidence="9" type="ORF">ABVT11_07930</name>
</gene>
<dbReference type="PANTHER" id="PTHR47870:SF1">
    <property type="entry name" value="CYTOCHROME C-TYPE BIOGENESIS PROTEIN CCMH"/>
    <property type="match status" value="1"/>
</dbReference>
<keyword evidence="3 7" id="KW-0479">Metal-binding</keyword>
<keyword evidence="10" id="KW-1185">Reference proteome</keyword>
<comment type="caution">
    <text evidence="9">The sequence shown here is derived from an EMBL/GenBank/DDBJ whole genome shotgun (WGS) entry which is preliminary data.</text>
</comment>
<comment type="function">
    <text evidence="7">Possible subunit of a heme lyase.</text>
</comment>
<dbReference type="EMBL" id="JBEWLZ010000003">
    <property type="protein sequence ID" value="MET1489754.1"/>
    <property type="molecule type" value="Genomic_DNA"/>
</dbReference>
<evidence type="ECO:0000313" key="9">
    <source>
        <dbReference type="EMBL" id="MET1489754.1"/>
    </source>
</evidence>
<evidence type="ECO:0000256" key="4">
    <source>
        <dbReference type="ARBA" id="ARBA00022729"/>
    </source>
</evidence>
<comment type="similarity">
    <text evidence="1 7">Belongs to the CcmH/CycL/Ccl2/NrfF family.</text>
</comment>
<feature type="transmembrane region" description="Helical" evidence="7">
    <location>
        <begin position="90"/>
        <end position="109"/>
    </location>
</feature>
<sequence length="144" mass="15627">MCAGLLGVAGAAGSDAALDARVMKISEELRCLVCQNQSIAESNADLAQDLRREVREMLAAGKTEADVREFMVERYGDFVLYDPPVKRSTLLLWIGPGLAAVIALGGLWWQLARRRRTRAGDEADAPDEAALAQARALLDAKDEQ</sequence>
<evidence type="ECO:0000256" key="6">
    <source>
        <dbReference type="ARBA" id="ARBA00023004"/>
    </source>
</evidence>
<keyword evidence="5" id="KW-0201">Cytochrome c-type biogenesis</keyword>
<evidence type="ECO:0000259" key="8">
    <source>
        <dbReference type="Pfam" id="PF03918"/>
    </source>
</evidence>
<dbReference type="Pfam" id="PF03918">
    <property type="entry name" value="CcmH"/>
    <property type="match status" value="1"/>
</dbReference>
<keyword evidence="7" id="KW-0472">Membrane</keyword>
<evidence type="ECO:0000313" key="10">
    <source>
        <dbReference type="Proteomes" id="UP001548590"/>
    </source>
</evidence>
<dbReference type="InterPro" id="IPR038297">
    <property type="entry name" value="CcmH/CycL/NrfF/Ccl2_sf"/>
</dbReference>
<dbReference type="CDD" id="cd16378">
    <property type="entry name" value="CcmH_N"/>
    <property type="match status" value="1"/>
</dbReference>
<keyword evidence="2 7" id="KW-0349">Heme</keyword>
<dbReference type="Gene3D" id="1.10.8.640">
    <property type="entry name" value="Cytochrome C biogenesis protein"/>
    <property type="match status" value="1"/>
</dbReference>
<dbReference type="Proteomes" id="UP001548590">
    <property type="component" value="Unassembled WGS sequence"/>
</dbReference>